<reference evidence="1" key="1">
    <citation type="journal article" date="2014" name="Front. Microbiol.">
        <title>High frequency of phylogenetically diverse reductive dehalogenase-homologous genes in deep subseafloor sedimentary metagenomes.</title>
        <authorList>
            <person name="Kawai M."/>
            <person name="Futagami T."/>
            <person name="Toyoda A."/>
            <person name="Takaki Y."/>
            <person name="Nishi S."/>
            <person name="Hori S."/>
            <person name="Arai W."/>
            <person name="Tsubouchi T."/>
            <person name="Morono Y."/>
            <person name="Uchiyama I."/>
            <person name="Ito T."/>
            <person name="Fujiyama A."/>
            <person name="Inagaki F."/>
            <person name="Takami H."/>
        </authorList>
    </citation>
    <scope>NUCLEOTIDE SEQUENCE</scope>
    <source>
        <strain evidence="1">Expedition CK06-06</strain>
    </source>
</reference>
<organism evidence="1">
    <name type="scientific">marine sediment metagenome</name>
    <dbReference type="NCBI Taxonomy" id="412755"/>
    <lineage>
        <taxon>unclassified sequences</taxon>
        <taxon>metagenomes</taxon>
        <taxon>ecological metagenomes</taxon>
    </lineage>
</organism>
<accession>X1PVF1</accession>
<feature type="non-terminal residue" evidence="1">
    <location>
        <position position="35"/>
    </location>
</feature>
<protein>
    <submittedName>
        <fullName evidence="1">Uncharacterized protein</fullName>
    </submittedName>
</protein>
<evidence type="ECO:0000313" key="1">
    <source>
        <dbReference type="EMBL" id="GAI60237.1"/>
    </source>
</evidence>
<dbReference type="AlphaFoldDB" id="X1PVF1"/>
<dbReference type="EMBL" id="BARW01002794">
    <property type="protein sequence ID" value="GAI60237.1"/>
    <property type="molecule type" value="Genomic_DNA"/>
</dbReference>
<proteinExistence type="predicted"/>
<comment type="caution">
    <text evidence="1">The sequence shown here is derived from an EMBL/GenBank/DDBJ whole genome shotgun (WGS) entry which is preliminary data.</text>
</comment>
<gene>
    <name evidence="1" type="ORF">S12H4_07543</name>
</gene>
<sequence>MNQPAPKGWLCADPTKIAEAITRAIEHRTISNTLC</sequence>
<name>X1PVF1_9ZZZZ</name>